<feature type="chain" id="PRO_5044710955" evidence="1">
    <location>
        <begin position="25"/>
        <end position="114"/>
    </location>
</feature>
<dbReference type="SUPFAM" id="SSF47699">
    <property type="entry name" value="Bifunctional inhibitor/lipid-transfer protein/seed storage 2S albumin"/>
    <property type="match status" value="1"/>
</dbReference>
<evidence type="ECO:0000259" key="2">
    <source>
        <dbReference type="Pfam" id="PF14368"/>
    </source>
</evidence>
<protein>
    <submittedName>
        <fullName evidence="4">Bifunctional inhibitor/plant lipid transfer protein/seed storage helical domain</fullName>
    </submittedName>
</protein>
<dbReference type="AlphaFoldDB" id="A0AAN8UX15"/>
<dbReference type="Pfam" id="PF14368">
    <property type="entry name" value="LTP_2"/>
    <property type="match status" value="1"/>
</dbReference>
<accession>A0AAN8UX15</accession>
<dbReference type="Proteomes" id="UP001370490">
    <property type="component" value="Unassembled WGS sequence"/>
</dbReference>
<feature type="signal peptide" evidence="1">
    <location>
        <begin position="1"/>
        <end position="24"/>
    </location>
</feature>
<gene>
    <name evidence="3" type="ORF">RJ641_000034</name>
    <name evidence="4" type="ORF">RJ641_011754</name>
    <name evidence="5" type="ORF">RJ641_011756</name>
</gene>
<sequence length="114" mass="11918">MATSNTSAWALMVVVGIMILFVGSSQVSADCEADVRDLVAKCRSFVLKPGPNVPPSEECCAVAKEADIPCVCSIVTPPIELIISMEKVVYVARTCGVDVPPGLQCGSYVVPDSA</sequence>
<dbReference type="InterPro" id="IPR036312">
    <property type="entry name" value="Bifun_inhib/LTP/seed_sf"/>
</dbReference>
<dbReference type="EMBL" id="JBAMMX010000018">
    <property type="protein sequence ID" value="KAK6923450.1"/>
    <property type="molecule type" value="Genomic_DNA"/>
</dbReference>
<keyword evidence="6" id="KW-1185">Reference proteome</keyword>
<dbReference type="CDD" id="cd04660">
    <property type="entry name" value="nsLTP_like"/>
    <property type="match status" value="1"/>
</dbReference>
<proteinExistence type="predicted"/>
<keyword evidence="1" id="KW-0732">Signal</keyword>
<evidence type="ECO:0000313" key="5">
    <source>
        <dbReference type="EMBL" id="KAK6923452.1"/>
    </source>
</evidence>
<evidence type="ECO:0000256" key="1">
    <source>
        <dbReference type="SAM" id="SignalP"/>
    </source>
</evidence>
<dbReference type="Gene3D" id="1.10.110.10">
    <property type="entry name" value="Plant lipid-transfer and hydrophobic proteins"/>
    <property type="match status" value="1"/>
</dbReference>
<dbReference type="InterPro" id="IPR044741">
    <property type="entry name" value="NsLTP-like"/>
</dbReference>
<evidence type="ECO:0000313" key="4">
    <source>
        <dbReference type="EMBL" id="KAK6923450.1"/>
    </source>
</evidence>
<name>A0AAN8UX15_9MAGN</name>
<comment type="caution">
    <text evidence="4">The sequence shown here is derived from an EMBL/GenBank/DDBJ whole genome shotgun (WGS) entry which is preliminary data.</text>
</comment>
<dbReference type="PANTHER" id="PTHR33286:SF1">
    <property type="entry name" value="OS01G0800600 PROTEIN"/>
    <property type="match status" value="1"/>
</dbReference>
<evidence type="ECO:0000313" key="3">
    <source>
        <dbReference type="EMBL" id="KAK6911070.1"/>
    </source>
</evidence>
<evidence type="ECO:0000313" key="6">
    <source>
        <dbReference type="Proteomes" id="UP001370490"/>
    </source>
</evidence>
<feature type="domain" description="Bifunctional inhibitor/plant lipid transfer protein/seed storage helical" evidence="2">
    <location>
        <begin position="21"/>
        <end position="105"/>
    </location>
</feature>
<reference evidence="4 6" key="1">
    <citation type="submission" date="2023-12" db="EMBL/GenBank/DDBJ databases">
        <title>A high-quality genome assembly for Dillenia turbinata (Dilleniales).</title>
        <authorList>
            <person name="Chanderbali A."/>
        </authorList>
    </citation>
    <scope>NUCLEOTIDE SEQUENCE [LARGE SCALE GENOMIC DNA]</scope>
    <source>
        <strain evidence="4">LSX21</strain>
        <tissue evidence="4">Leaf</tissue>
    </source>
</reference>
<organism evidence="4 6">
    <name type="scientific">Dillenia turbinata</name>
    <dbReference type="NCBI Taxonomy" id="194707"/>
    <lineage>
        <taxon>Eukaryota</taxon>
        <taxon>Viridiplantae</taxon>
        <taxon>Streptophyta</taxon>
        <taxon>Embryophyta</taxon>
        <taxon>Tracheophyta</taxon>
        <taxon>Spermatophyta</taxon>
        <taxon>Magnoliopsida</taxon>
        <taxon>eudicotyledons</taxon>
        <taxon>Gunneridae</taxon>
        <taxon>Pentapetalae</taxon>
        <taxon>Dilleniales</taxon>
        <taxon>Dilleniaceae</taxon>
        <taxon>Dillenia</taxon>
    </lineage>
</organism>
<dbReference type="InterPro" id="IPR016140">
    <property type="entry name" value="Bifunc_inhib/LTP/seed_store"/>
</dbReference>
<dbReference type="EMBL" id="JBAMMX010000018">
    <property type="protein sequence ID" value="KAK6923452.1"/>
    <property type="molecule type" value="Genomic_DNA"/>
</dbReference>
<dbReference type="PANTHER" id="PTHR33286">
    <property type="entry name" value="BIFUNCTIONAL INHIBITOR/LIPID-TRANSFER PROTEIN/SEED STORAGE 2S ALBUMIN SUPERFAMILY PROTEIN"/>
    <property type="match status" value="1"/>
</dbReference>
<dbReference type="EMBL" id="JBAMMX010000050">
    <property type="protein sequence ID" value="KAK6911070.1"/>
    <property type="molecule type" value="Genomic_DNA"/>
</dbReference>